<dbReference type="InterPro" id="IPR046879">
    <property type="entry name" value="KANL3/Tex30_Abhydrolase"/>
</dbReference>
<dbReference type="InterPro" id="IPR029058">
    <property type="entry name" value="AB_hydrolase_fold"/>
</dbReference>
<comment type="caution">
    <text evidence="2">The sequence shown here is derived from an EMBL/GenBank/DDBJ whole genome shotgun (WGS) entry which is preliminary data.</text>
</comment>
<sequence>MTLSVREIDTPQGPARVHVERPARGASLRGSLVLSHGAGGGVQAGDLVALRALVDDGWTYVRVEQPWRVAGRRVATPPRTLDAAWVPVLAALCRGRWALPWPLVVGGRSAGARVACRTATGVGADAVLALSFPLVPPSGGPSRDHEARLVLDAGLPLAVVQGLRDPFGTPDDVRRALGEAAAVYAVRGDHSLGRHPEDVLVAADQWLSTLTQ</sequence>
<dbReference type="SUPFAM" id="SSF53474">
    <property type="entry name" value="alpha/beta-Hydrolases"/>
    <property type="match status" value="1"/>
</dbReference>
<dbReference type="RefSeq" id="WP_246305883.1">
    <property type="nucleotide sequence ID" value="NZ_JACCFW010000001.1"/>
</dbReference>
<gene>
    <name evidence="2" type="ORF">HNR15_000867</name>
</gene>
<proteinExistence type="predicted"/>
<protein>
    <recommendedName>
        <fullName evidence="1">KANL3/Tex30 alpha/beta hydrolase-like domain-containing protein</fullName>
    </recommendedName>
</protein>
<accession>A0A853DFR7</accession>
<evidence type="ECO:0000259" key="1">
    <source>
        <dbReference type="Pfam" id="PF20408"/>
    </source>
</evidence>
<reference evidence="2 3" key="1">
    <citation type="submission" date="2020-07" db="EMBL/GenBank/DDBJ databases">
        <title>Sequencing the genomes of 1000 actinobacteria strains.</title>
        <authorList>
            <person name="Klenk H.-P."/>
        </authorList>
    </citation>
    <scope>NUCLEOTIDE SEQUENCE [LARGE SCALE GENOMIC DNA]</scope>
    <source>
        <strain evidence="2 3">DSM 29531</strain>
    </source>
</reference>
<dbReference type="EMBL" id="JACCFW010000001">
    <property type="protein sequence ID" value="NYJ73904.1"/>
    <property type="molecule type" value="Genomic_DNA"/>
</dbReference>
<organism evidence="2 3">
    <name type="scientific">Allobranchiibius huperziae</name>
    <dbReference type="NCBI Taxonomy" id="1874116"/>
    <lineage>
        <taxon>Bacteria</taxon>
        <taxon>Bacillati</taxon>
        <taxon>Actinomycetota</taxon>
        <taxon>Actinomycetes</taxon>
        <taxon>Micrococcales</taxon>
        <taxon>Dermacoccaceae</taxon>
        <taxon>Allobranchiibius</taxon>
    </lineage>
</organism>
<dbReference type="Proteomes" id="UP000571817">
    <property type="component" value="Unassembled WGS sequence"/>
</dbReference>
<evidence type="ECO:0000313" key="2">
    <source>
        <dbReference type="EMBL" id="NYJ73904.1"/>
    </source>
</evidence>
<keyword evidence="3" id="KW-1185">Reference proteome</keyword>
<dbReference type="Pfam" id="PF20408">
    <property type="entry name" value="Abhydrolase_11"/>
    <property type="match status" value="1"/>
</dbReference>
<dbReference type="AlphaFoldDB" id="A0A853DFR7"/>
<dbReference type="Gene3D" id="3.40.50.1820">
    <property type="entry name" value="alpha/beta hydrolase"/>
    <property type="match status" value="1"/>
</dbReference>
<feature type="domain" description="KANL3/Tex30 alpha/beta hydrolase-like" evidence="1">
    <location>
        <begin position="31"/>
        <end position="195"/>
    </location>
</feature>
<evidence type="ECO:0000313" key="3">
    <source>
        <dbReference type="Proteomes" id="UP000571817"/>
    </source>
</evidence>
<name>A0A853DFR7_9MICO</name>